<name>A0A7D3QXH1_9VIRU</name>
<keyword evidence="2" id="KW-1185">Reference proteome</keyword>
<reference evidence="1 2" key="1">
    <citation type="submission" date="2020-04" db="EMBL/GenBank/DDBJ databases">
        <title>Advantages and limits of metagenomic assembly and binning of a giant virus.</title>
        <authorList>
            <person name="Schulz F."/>
            <person name="Andreani J."/>
            <person name="Francis R."/>
            <person name="Boudjemaa H."/>
            <person name="Bou Khalil J.Y."/>
            <person name="Lee J."/>
            <person name="La Scola B."/>
            <person name="Woyke T."/>
        </authorList>
    </citation>
    <scope>NUCLEOTIDE SEQUENCE [LARGE SCALE GENOMIC DNA]</scope>
    <source>
        <strain evidence="1 2">FV1/VV64</strain>
    </source>
</reference>
<sequence length="162" mass="19725">MKLTPQDWYILGHEMGEVHKKLTKIRITFLNNYGPTNYYYKLCQCLQNELIPKLENELTNKLLAEYENEYKQDNKIDLRDIFHNLNRHSLHEIDSMYNITHQYSRTLEKKLKSEFLENLDYIIKYIDHIHDLFFDNNDKLINQIFIALHKLNNVLHHNIVYE</sequence>
<evidence type="ECO:0000313" key="1">
    <source>
        <dbReference type="EMBL" id="QKF94480.1"/>
    </source>
</evidence>
<gene>
    <name evidence="1" type="ORF">Fadolivirus_1_1022</name>
</gene>
<dbReference type="EMBL" id="MT418680">
    <property type="protein sequence ID" value="QKF94480.1"/>
    <property type="molecule type" value="Genomic_DNA"/>
</dbReference>
<accession>A0A7D3QXH1</accession>
<protein>
    <submittedName>
        <fullName evidence="1">Uncharacterized protein</fullName>
    </submittedName>
</protein>
<organism evidence="1 2">
    <name type="scientific">Fadolivirus FV1/VV64</name>
    <dbReference type="NCBI Taxonomy" id="3070911"/>
    <lineage>
        <taxon>Viruses</taxon>
        <taxon>Varidnaviria</taxon>
        <taxon>Bamfordvirae</taxon>
        <taxon>Nucleocytoviricota</taxon>
        <taxon>Megaviricetes</taxon>
        <taxon>Imitervirales</taxon>
        <taxon>Mimiviridae</taxon>
        <taxon>Klosneuvirinae</taxon>
        <taxon>Fadolivirus</taxon>
        <taxon>Fadolivirus algeromassiliense</taxon>
    </lineage>
</organism>
<dbReference type="Proteomes" id="UP001162001">
    <property type="component" value="Segment"/>
</dbReference>
<evidence type="ECO:0000313" key="2">
    <source>
        <dbReference type="Proteomes" id="UP001162001"/>
    </source>
</evidence>
<proteinExistence type="predicted"/>